<evidence type="ECO:0000256" key="1">
    <source>
        <dbReference type="SAM" id="MobiDB-lite"/>
    </source>
</evidence>
<protein>
    <submittedName>
        <fullName evidence="2">Uncharacterized protein</fullName>
    </submittedName>
</protein>
<dbReference type="Proteomes" id="UP001176941">
    <property type="component" value="Chromosome 26"/>
</dbReference>
<sequence>MPFRLSVFSAYDSFGRRESHRRNRNPVQALETRGSHLPTKPTPCHVHPAEQQRPAARADAGPSGRGRSFPHPRWGLKPRPGARASSVPGAPSGGRRSHRRRFQPAEPPASSSKCGEELPQPPHPRP</sequence>
<gene>
    <name evidence="2" type="ORF">MRATA1EN1_LOCUS16370</name>
</gene>
<name>A0ABN8Z0N4_RANTA</name>
<accession>A0ABN8Z0N4</accession>
<reference evidence="2" key="1">
    <citation type="submission" date="2023-04" db="EMBL/GenBank/DDBJ databases">
        <authorList>
            <consortium name="ELIXIR-Norway"/>
        </authorList>
    </citation>
    <scope>NUCLEOTIDE SEQUENCE [LARGE SCALE GENOMIC DNA]</scope>
</reference>
<proteinExistence type="predicted"/>
<feature type="region of interest" description="Disordered" evidence="1">
    <location>
        <begin position="12"/>
        <end position="126"/>
    </location>
</feature>
<evidence type="ECO:0000313" key="2">
    <source>
        <dbReference type="EMBL" id="CAI9167408.1"/>
    </source>
</evidence>
<organism evidence="2 3">
    <name type="scientific">Rangifer tarandus platyrhynchus</name>
    <name type="common">Svalbard reindeer</name>
    <dbReference type="NCBI Taxonomy" id="3082113"/>
    <lineage>
        <taxon>Eukaryota</taxon>
        <taxon>Metazoa</taxon>
        <taxon>Chordata</taxon>
        <taxon>Craniata</taxon>
        <taxon>Vertebrata</taxon>
        <taxon>Euteleostomi</taxon>
        <taxon>Mammalia</taxon>
        <taxon>Eutheria</taxon>
        <taxon>Laurasiatheria</taxon>
        <taxon>Artiodactyla</taxon>
        <taxon>Ruminantia</taxon>
        <taxon>Pecora</taxon>
        <taxon>Cervidae</taxon>
        <taxon>Odocoileinae</taxon>
        <taxon>Rangifer</taxon>
    </lineage>
</organism>
<keyword evidence="3" id="KW-1185">Reference proteome</keyword>
<evidence type="ECO:0000313" key="3">
    <source>
        <dbReference type="Proteomes" id="UP001176941"/>
    </source>
</evidence>
<dbReference type="EMBL" id="OX459962">
    <property type="protein sequence ID" value="CAI9167408.1"/>
    <property type="molecule type" value="Genomic_DNA"/>
</dbReference>